<evidence type="ECO:0000313" key="4">
    <source>
        <dbReference type="Proteomes" id="UP001432027"/>
    </source>
</evidence>
<sequence>KEVTLKENVRNTKEKLEAKKEVRQLELQLRSAKDQLEQNAPLAASLSSNSVSARSTFFTTVFKRILKKIIDDQEAIAELLDSSSVGDGSVDGDDDYEPPKKRRSEVADEIRIPRKRGERSGDKRKERVSTGTGKNGRKEKAANTCNKIELIGKIIRASEVLHEQPLTEEELDGMTREQREHLLITGESGRPLKPRLAVLNVNNAMCNLRNALKWYEKKLSLEEQGEEVVQMEAQKPLSSKQTPKTPKMPAAAQVVTVQDFSDLSCEALETELINRYRSLGSTVTIGKLRDHSVQQNSLFLCSCMARTTLSTQEEKIMKRELWAIHKKLFVFWGK</sequence>
<evidence type="ECO:0000256" key="1">
    <source>
        <dbReference type="SAM" id="Coils"/>
    </source>
</evidence>
<evidence type="ECO:0000256" key="2">
    <source>
        <dbReference type="SAM" id="MobiDB-lite"/>
    </source>
</evidence>
<name>A0AAV5UBP4_9BILA</name>
<comment type="caution">
    <text evidence="3">The sequence shown here is derived from an EMBL/GenBank/DDBJ whole genome shotgun (WGS) entry which is preliminary data.</text>
</comment>
<reference evidence="3" key="1">
    <citation type="submission" date="2023-10" db="EMBL/GenBank/DDBJ databases">
        <title>Genome assembly of Pristionchus species.</title>
        <authorList>
            <person name="Yoshida K."/>
            <person name="Sommer R.J."/>
        </authorList>
    </citation>
    <scope>NUCLEOTIDE SEQUENCE</scope>
    <source>
        <strain evidence="3">RS0144</strain>
    </source>
</reference>
<gene>
    <name evidence="3" type="ORF">PENTCL1PPCAC_26065</name>
</gene>
<feature type="region of interest" description="Disordered" evidence="2">
    <location>
        <begin position="83"/>
        <end position="140"/>
    </location>
</feature>
<dbReference type="AlphaFoldDB" id="A0AAV5UBP4"/>
<protein>
    <submittedName>
        <fullName evidence="3">Uncharacterized protein</fullName>
    </submittedName>
</protein>
<proteinExistence type="predicted"/>
<feature type="compositionally biased region" description="Basic and acidic residues" evidence="2">
    <location>
        <begin position="118"/>
        <end position="128"/>
    </location>
</feature>
<feature type="non-terminal residue" evidence="3">
    <location>
        <position position="334"/>
    </location>
</feature>
<feature type="non-terminal residue" evidence="3">
    <location>
        <position position="1"/>
    </location>
</feature>
<keyword evidence="1" id="KW-0175">Coiled coil</keyword>
<organism evidence="3 4">
    <name type="scientific">Pristionchus entomophagus</name>
    <dbReference type="NCBI Taxonomy" id="358040"/>
    <lineage>
        <taxon>Eukaryota</taxon>
        <taxon>Metazoa</taxon>
        <taxon>Ecdysozoa</taxon>
        <taxon>Nematoda</taxon>
        <taxon>Chromadorea</taxon>
        <taxon>Rhabditida</taxon>
        <taxon>Rhabditina</taxon>
        <taxon>Diplogasteromorpha</taxon>
        <taxon>Diplogasteroidea</taxon>
        <taxon>Neodiplogasteridae</taxon>
        <taxon>Pristionchus</taxon>
    </lineage>
</organism>
<dbReference type="Proteomes" id="UP001432027">
    <property type="component" value="Unassembled WGS sequence"/>
</dbReference>
<dbReference type="EMBL" id="BTSX01000006">
    <property type="protein sequence ID" value="GMT03891.1"/>
    <property type="molecule type" value="Genomic_DNA"/>
</dbReference>
<feature type="coiled-coil region" evidence="1">
    <location>
        <begin position="6"/>
        <end position="39"/>
    </location>
</feature>
<keyword evidence="4" id="KW-1185">Reference proteome</keyword>
<evidence type="ECO:0000313" key="3">
    <source>
        <dbReference type="EMBL" id="GMT03891.1"/>
    </source>
</evidence>
<accession>A0AAV5UBP4</accession>